<evidence type="ECO:0000313" key="1">
    <source>
        <dbReference type="EMBL" id="KAK0477908.1"/>
    </source>
</evidence>
<keyword evidence="2" id="KW-1185">Reference proteome</keyword>
<reference evidence="1" key="1">
    <citation type="submission" date="2023-06" db="EMBL/GenBank/DDBJ databases">
        <authorList>
            <consortium name="Lawrence Berkeley National Laboratory"/>
            <person name="Ahrendt S."/>
            <person name="Sahu N."/>
            <person name="Indic B."/>
            <person name="Wong-Bajracharya J."/>
            <person name="Merenyi Z."/>
            <person name="Ke H.-M."/>
            <person name="Monk M."/>
            <person name="Kocsube S."/>
            <person name="Drula E."/>
            <person name="Lipzen A."/>
            <person name="Balint B."/>
            <person name="Henrissat B."/>
            <person name="Andreopoulos B."/>
            <person name="Martin F.M."/>
            <person name="Harder C.B."/>
            <person name="Rigling D."/>
            <person name="Ford K.L."/>
            <person name="Foster G.D."/>
            <person name="Pangilinan J."/>
            <person name="Papanicolaou A."/>
            <person name="Barry K."/>
            <person name="LaButti K."/>
            <person name="Viragh M."/>
            <person name="Koriabine M."/>
            <person name="Yan M."/>
            <person name="Riley R."/>
            <person name="Champramary S."/>
            <person name="Plett K.L."/>
            <person name="Tsai I.J."/>
            <person name="Slot J."/>
            <person name="Sipos G."/>
            <person name="Plett J."/>
            <person name="Nagy L.G."/>
            <person name="Grigoriev I.V."/>
        </authorList>
    </citation>
    <scope>NUCLEOTIDE SEQUENCE</scope>
    <source>
        <strain evidence="1">ICMP 16352</strain>
    </source>
</reference>
<dbReference type="AlphaFoldDB" id="A0AA39P6N7"/>
<gene>
    <name evidence="1" type="ORF">IW261DRAFT_1484508</name>
</gene>
<evidence type="ECO:0000313" key="2">
    <source>
        <dbReference type="Proteomes" id="UP001175227"/>
    </source>
</evidence>
<organism evidence="1 2">
    <name type="scientific">Armillaria novae-zelandiae</name>
    <dbReference type="NCBI Taxonomy" id="153914"/>
    <lineage>
        <taxon>Eukaryota</taxon>
        <taxon>Fungi</taxon>
        <taxon>Dikarya</taxon>
        <taxon>Basidiomycota</taxon>
        <taxon>Agaricomycotina</taxon>
        <taxon>Agaricomycetes</taxon>
        <taxon>Agaricomycetidae</taxon>
        <taxon>Agaricales</taxon>
        <taxon>Marasmiineae</taxon>
        <taxon>Physalacriaceae</taxon>
        <taxon>Armillaria</taxon>
    </lineage>
</organism>
<proteinExistence type="predicted"/>
<dbReference type="EMBL" id="JAUEPR010000015">
    <property type="protein sequence ID" value="KAK0477908.1"/>
    <property type="molecule type" value="Genomic_DNA"/>
</dbReference>
<name>A0AA39P6N7_9AGAR</name>
<comment type="caution">
    <text evidence="1">The sequence shown here is derived from an EMBL/GenBank/DDBJ whole genome shotgun (WGS) entry which is preliminary data.</text>
</comment>
<dbReference type="Proteomes" id="UP001175227">
    <property type="component" value="Unassembled WGS sequence"/>
</dbReference>
<protein>
    <submittedName>
        <fullName evidence="1">Uncharacterized protein</fullName>
    </submittedName>
</protein>
<accession>A0AA39P6N7</accession>
<sequence>MNNTVAPVPRLPPFRLGCLLRQVMFQVAFLPLCPAEAILCYPCQGLVRDQRIDVPQLILRMLPLAQMLLY</sequence>